<gene>
    <name evidence="2" type="ORF">AAHA92_33214</name>
</gene>
<protein>
    <submittedName>
        <fullName evidence="2">Uncharacterized protein</fullName>
    </submittedName>
</protein>
<evidence type="ECO:0000256" key="1">
    <source>
        <dbReference type="SAM" id="MobiDB-lite"/>
    </source>
</evidence>
<reference evidence="2 3" key="1">
    <citation type="submission" date="2024-06" db="EMBL/GenBank/DDBJ databases">
        <title>A chromosome level genome sequence of Diviner's sage (Salvia divinorum).</title>
        <authorList>
            <person name="Ford S.A."/>
            <person name="Ro D.-K."/>
            <person name="Ness R.W."/>
            <person name="Phillips M.A."/>
        </authorList>
    </citation>
    <scope>NUCLEOTIDE SEQUENCE [LARGE SCALE GENOMIC DNA]</scope>
    <source>
        <strain evidence="2">SAF-2024a</strain>
        <tissue evidence="2">Leaf</tissue>
    </source>
</reference>
<dbReference type="AlphaFoldDB" id="A0ABD1FP76"/>
<feature type="region of interest" description="Disordered" evidence="1">
    <location>
        <begin position="26"/>
        <end position="108"/>
    </location>
</feature>
<feature type="compositionally biased region" description="Polar residues" evidence="1">
    <location>
        <begin position="46"/>
        <end position="58"/>
    </location>
</feature>
<keyword evidence="3" id="KW-1185">Reference proteome</keyword>
<sequence length="108" mass="11914">MIMNPSSDHIILLHSQLHLNQFRELRNPGMHSNRRSTVAAQPRDGQPTSPASGASTSEQLDDSTVEAVPPAPKEATQPHPPPHDVVMEEPVRLTRARSRRTQAPSSDR</sequence>
<feature type="compositionally biased region" description="Basic and acidic residues" evidence="1">
    <location>
        <begin position="81"/>
        <end position="92"/>
    </location>
</feature>
<evidence type="ECO:0000313" key="2">
    <source>
        <dbReference type="EMBL" id="KAL1533315.1"/>
    </source>
</evidence>
<proteinExistence type="predicted"/>
<comment type="caution">
    <text evidence="2">The sequence shown here is derived from an EMBL/GenBank/DDBJ whole genome shotgun (WGS) entry which is preliminary data.</text>
</comment>
<name>A0ABD1FP76_SALDI</name>
<dbReference type="Proteomes" id="UP001567538">
    <property type="component" value="Unassembled WGS sequence"/>
</dbReference>
<dbReference type="EMBL" id="JBEAFC010000014">
    <property type="protein sequence ID" value="KAL1533315.1"/>
    <property type="molecule type" value="Genomic_DNA"/>
</dbReference>
<accession>A0ABD1FP76</accession>
<organism evidence="2 3">
    <name type="scientific">Salvia divinorum</name>
    <name type="common">Maria pastora</name>
    <name type="synonym">Diviner's sage</name>
    <dbReference type="NCBI Taxonomy" id="28513"/>
    <lineage>
        <taxon>Eukaryota</taxon>
        <taxon>Viridiplantae</taxon>
        <taxon>Streptophyta</taxon>
        <taxon>Embryophyta</taxon>
        <taxon>Tracheophyta</taxon>
        <taxon>Spermatophyta</taxon>
        <taxon>Magnoliopsida</taxon>
        <taxon>eudicotyledons</taxon>
        <taxon>Gunneridae</taxon>
        <taxon>Pentapetalae</taxon>
        <taxon>asterids</taxon>
        <taxon>lamiids</taxon>
        <taxon>Lamiales</taxon>
        <taxon>Lamiaceae</taxon>
        <taxon>Nepetoideae</taxon>
        <taxon>Mentheae</taxon>
        <taxon>Salviinae</taxon>
        <taxon>Salvia</taxon>
        <taxon>Salvia subgen. Calosphace</taxon>
    </lineage>
</organism>
<evidence type="ECO:0000313" key="3">
    <source>
        <dbReference type="Proteomes" id="UP001567538"/>
    </source>
</evidence>